<accession>A0A2A6CSK4</accession>
<reference evidence="2" key="2">
    <citation type="submission" date="2022-06" db="UniProtKB">
        <authorList>
            <consortium name="EnsemblMetazoa"/>
        </authorList>
    </citation>
    <scope>IDENTIFICATION</scope>
    <source>
        <strain evidence="2">PS312</strain>
    </source>
</reference>
<feature type="region of interest" description="Disordered" evidence="1">
    <location>
        <begin position="83"/>
        <end position="113"/>
    </location>
</feature>
<dbReference type="EnsemblMetazoa" id="PPA20243.1">
    <property type="protein sequence ID" value="PPA20243.1"/>
    <property type="gene ID" value="WBGene00109797"/>
</dbReference>
<evidence type="ECO:0000256" key="1">
    <source>
        <dbReference type="SAM" id="MobiDB-lite"/>
    </source>
</evidence>
<keyword evidence="3" id="KW-1185">Reference proteome</keyword>
<evidence type="ECO:0000313" key="3">
    <source>
        <dbReference type="Proteomes" id="UP000005239"/>
    </source>
</evidence>
<reference evidence="3" key="1">
    <citation type="journal article" date="2008" name="Nat. Genet.">
        <title>The Pristionchus pacificus genome provides a unique perspective on nematode lifestyle and parasitism.</title>
        <authorList>
            <person name="Dieterich C."/>
            <person name="Clifton S.W."/>
            <person name="Schuster L.N."/>
            <person name="Chinwalla A."/>
            <person name="Delehaunty K."/>
            <person name="Dinkelacker I."/>
            <person name="Fulton L."/>
            <person name="Fulton R."/>
            <person name="Godfrey J."/>
            <person name="Minx P."/>
            <person name="Mitreva M."/>
            <person name="Roeseler W."/>
            <person name="Tian H."/>
            <person name="Witte H."/>
            <person name="Yang S.P."/>
            <person name="Wilson R.K."/>
            <person name="Sommer R.J."/>
        </authorList>
    </citation>
    <scope>NUCLEOTIDE SEQUENCE [LARGE SCALE GENOMIC DNA]</scope>
    <source>
        <strain evidence="3">PS312</strain>
    </source>
</reference>
<protein>
    <submittedName>
        <fullName evidence="2">Uncharacterized protein</fullName>
    </submittedName>
</protein>
<gene>
    <name evidence="2" type="primary">WBGene00109797</name>
</gene>
<name>A0A2A6CSK4_PRIPA</name>
<organism evidence="2 3">
    <name type="scientific">Pristionchus pacificus</name>
    <name type="common">Parasitic nematode worm</name>
    <dbReference type="NCBI Taxonomy" id="54126"/>
    <lineage>
        <taxon>Eukaryota</taxon>
        <taxon>Metazoa</taxon>
        <taxon>Ecdysozoa</taxon>
        <taxon>Nematoda</taxon>
        <taxon>Chromadorea</taxon>
        <taxon>Rhabditida</taxon>
        <taxon>Rhabditina</taxon>
        <taxon>Diplogasteromorpha</taxon>
        <taxon>Diplogasteroidea</taxon>
        <taxon>Neodiplogasteridae</taxon>
        <taxon>Pristionchus</taxon>
    </lineage>
</organism>
<accession>A0A8R1YDC5</accession>
<dbReference type="AlphaFoldDB" id="A0A2A6CSK4"/>
<dbReference type="Proteomes" id="UP000005239">
    <property type="component" value="Unassembled WGS sequence"/>
</dbReference>
<proteinExistence type="predicted"/>
<sequence>MTDVLSPEQLADREALRALLKDEVQRNFELGYLTSKLRTSEKHLAKDKDGKTNSTILVDSAIRDVTLLCPHISLKLYEQARPQTHSYRPPHSHSTRQSQSTASKHPLSDITRYFNDKKDVEKARLDRATKGVESMKEKCYQQWTALFNKGEIETEHQAIEKTNELDVA</sequence>
<evidence type="ECO:0000313" key="2">
    <source>
        <dbReference type="EnsemblMetazoa" id="PPA20243.1"/>
    </source>
</evidence>